<dbReference type="GO" id="GO:0046872">
    <property type="term" value="F:metal ion binding"/>
    <property type="evidence" value="ECO:0007669"/>
    <property type="project" value="InterPro"/>
</dbReference>
<sequence length="407" mass="45472">MRKPSCAHCDPYVSSPHHTLERFEGFIFPATHILISVGNLIKKKFPSAFTRLSRGVLTGIFTLLLASKIFQEVDASEETTSNSRALVIVKEARKRGLPIKSIRIFGKRETNYFSITINGETIFFEGLPTAEIFDAPLANLDDKHVFKNLLREHGLPHAAGECFSESSPGLLFGSRNFPVVVKPKSGSLSKHTTCNVRTEDELREAIRIAQLIEKEYIVEEFVEGNIYRVTVVDGTIIASCLREPPNVSGDGKHTIEELVELKNNDQRRGYAHQKNFTLHKIQLDSEKAQAFLLQQGVNKGTILPLGKKIHLHNKVTLSAGADIHDTTDLIHPDNSILFKNVYAICGMPVVGIDFIIADISRSYRSERSVILEVNSLPYIDMHHYPVTGTPRNVAGSILDYCISRKRS</sequence>
<dbReference type="Gene3D" id="3.30.470.20">
    <property type="entry name" value="ATP-grasp fold, B domain"/>
    <property type="match status" value="2"/>
</dbReference>
<evidence type="ECO:0000313" key="4">
    <source>
        <dbReference type="Proteomes" id="UP000178168"/>
    </source>
</evidence>
<accession>A0A1G2SMT3</accession>
<feature type="domain" description="ATP-grasp" evidence="2">
    <location>
        <begin position="147"/>
        <end position="402"/>
    </location>
</feature>
<keyword evidence="1" id="KW-0547">Nucleotide-binding</keyword>
<evidence type="ECO:0000256" key="1">
    <source>
        <dbReference type="PROSITE-ProRule" id="PRU00409"/>
    </source>
</evidence>
<proteinExistence type="predicted"/>
<protein>
    <recommendedName>
        <fullName evidence="2">ATP-grasp domain-containing protein</fullName>
    </recommendedName>
</protein>
<dbReference type="GO" id="GO:0009432">
    <property type="term" value="P:SOS response"/>
    <property type="evidence" value="ECO:0007669"/>
    <property type="project" value="TreeGrafter"/>
</dbReference>
<reference evidence="3 4" key="1">
    <citation type="journal article" date="2016" name="Nat. Commun.">
        <title>Thousands of microbial genomes shed light on interconnected biogeochemical processes in an aquifer system.</title>
        <authorList>
            <person name="Anantharaman K."/>
            <person name="Brown C.T."/>
            <person name="Hug L.A."/>
            <person name="Sharon I."/>
            <person name="Castelle C.J."/>
            <person name="Probst A.J."/>
            <person name="Thomas B.C."/>
            <person name="Singh A."/>
            <person name="Wilkins M.J."/>
            <person name="Karaoz U."/>
            <person name="Brodie E.L."/>
            <person name="Williams K.H."/>
            <person name="Hubbard S.S."/>
            <person name="Banfield J.F."/>
        </authorList>
    </citation>
    <scope>NUCLEOTIDE SEQUENCE [LARGE SCALE GENOMIC DNA]</scope>
</reference>
<dbReference type="PROSITE" id="PS50975">
    <property type="entry name" value="ATP_GRASP"/>
    <property type="match status" value="1"/>
</dbReference>
<evidence type="ECO:0000313" key="3">
    <source>
        <dbReference type="EMBL" id="OHA86008.1"/>
    </source>
</evidence>
<dbReference type="STRING" id="1802730.A2591_02405"/>
<dbReference type="GO" id="GO:0005524">
    <property type="term" value="F:ATP binding"/>
    <property type="evidence" value="ECO:0007669"/>
    <property type="project" value="UniProtKB-UniRule"/>
</dbReference>
<keyword evidence="1" id="KW-0067">ATP-binding</keyword>
<organism evidence="3 4">
    <name type="scientific">Candidatus Yonathbacteria bacterium RIFOXYD1_FULL_52_36</name>
    <dbReference type="NCBI Taxonomy" id="1802730"/>
    <lineage>
        <taxon>Bacteria</taxon>
        <taxon>Candidatus Yonathiibacteriota</taxon>
    </lineage>
</organism>
<dbReference type="PANTHER" id="PTHR21621:SF0">
    <property type="entry name" value="BETA-CITRYLGLUTAMATE SYNTHASE B-RELATED"/>
    <property type="match status" value="1"/>
</dbReference>
<dbReference type="AlphaFoldDB" id="A0A1G2SMT3"/>
<dbReference type="Proteomes" id="UP000178168">
    <property type="component" value="Unassembled WGS sequence"/>
</dbReference>
<dbReference type="PANTHER" id="PTHR21621">
    <property type="entry name" value="RIBOSOMAL PROTEIN S6 MODIFICATION PROTEIN"/>
    <property type="match status" value="1"/>
</dbReference>
<dbReference type="GO" id="GO:0018169">
    <property type="term" value="F:ribosomal S6-glutamic acid ligase activity"/>
    <property type="evidence" value="ECO:0007669"/>
    <property type="project" value="TreeGrafter"/>
</dbReference>
<dbReference type="SUPFAM" id="SSF56059">
    <property type="entry name" value="Glutathione synthetase ATP-binding domain-like"/>
    <property type="match status" value="1"/>
</dbReference>
<evidence type="ECO:0000259" key="2">
    <source>
        <dbReference type="PROSITE" id="PS50975"/>
    </source>
</evidence>
<dbReference type="EMBL" id="MHUZ01000011">
    <property type="protein sequence ID" value="OHA86008.1"/>
    <property type="molecule type" value="Genomic_DNA"/>
</dbReference>
<gene>
    <name evidence="3" type="ORF">A2591_02405</name>
</gene>
<comment type="caution">
    <text evidence="3">The sequence shown here is derived from an EMBL/GenBank/DDBJ whole genome shotgun (WGS) entry which is preliminary data.</text>
</comment>
<dbReference type="InterPro" id="IPR011761">
    <property type="entry name" value="ATP-grasp"/>
</dbReference>
<dbReference type="GO" id="GO:0005737">
    <property type="term" value="C:cytoplasm"/>
    <property type="evidence" value="ECO:0007669"/>
    <property type="project" value="TreeGrafter"/>
</dbReference>
<name>A0A1G2SMT3_9BACT</name>